<evidence type="ECO:0000313" key="4">
    <source>
        <dbReference type="EMBL" id="KAF7424417.1"/>
    </source>
</evidence>
<dbReference type="InterPro" id="IPR000253">
    <property type="entry name" value="FHA_dom"/>
</dbReference>
<dbReference type="VEuPathDB" id="FungiDB:PC9H_009724"/>
<dbReference type="AlphaFoldDB" id="A0A8H6ZQ93"/>
<evidence type="ECO:0000256" key="1">
    <source>
        <dbReference type="SAM" id="MobiDB-lite"/>
    </source>
</evidence>
<keyword evidence="5" id="KW-1185">Reference proteome</keyword>
<evidence type="ECO:0000259" key="2">
    <source>
        <dbReference type="PROSITE" id="PS50006"/>
    </source>
</evidence>
<feature type="domain" description="FHA" evidence="2">
    <location>
        <begin position="104"/>
        <end position="161"/>
    </location>
</feature>
<dbReference type="Pfam" id="PF00498">
    <property type="entry name" value="FHA"/>
    <property type="match status" value="1"/>
</dbReference>
<dbReference type="GO" id="GO:0003676">
    <property type="term" value="F:nucleic acid binding"/>
    <property type="evidence" value="ECO:0007669"/>
    <property type="project" value="InterPro"/>
</dbReference>
<proteinExistence type="predicted"/>
<dbReference type="EMBL" id="JACETU010000007">
    <property type="protein sequence ID" value="KAF7424417.1"/>
    <property type="molecule type" value="Genomic_DNA"/>
</dbReference>
<dbReference type="InterPro" id="IPR008984">
    <property type="entry name" value="SMAD_FHA_dom_sf"/>
</dbReference>
<dbReference type="SUPFAM" id="SSF49879">
    <property type="entry name" value="SMAD/FHA domain"/>
    <property type="match status" value="1"/>
</dbReference>
<dbReference type="PANTHER" id="PTHR23106">
    <property type="entry name" value="ANGIOGENIC FACTOR WITH G PATCH AND FHA DOMAINS 1"/>
    <property type="match status" value="1"/>
</dbReference>
<dbReference type="RefSeq" id="XP_036628611.1">
    <property type="nucleotide sequence ID" value="XM_036779222.1"/>
</dbReference>
<feature type="region of interest" description="Disordered" evidence="1">
    <location>
        <begin position="271"/>
        <end position="317"/>
    </location>
</feature>
<dbReference type="OrthoDB" id="21470at2759"/>
<dbReference type="Proteomes" id="UP000623687">
    <property type="component" value="Unassembled WGS sequence"/>
</dbReference>
<dbReference type="InterPro" id="IPR053027">
    <property type="entry name" value="AGGF1"/>
</dbReference>
<dbReference type="InterPro" id="IPR000467">
    <property type="entry name" value="G_patch_dom"/>
</dbReference>
<feature type="region of interest" description="Disordered" evidence="1">
    <location>
        <begin position="1"/>
        <end position="25"/>
    </location>
</feature>
<dbReference type="Gene3D" id="2.60.200.20">
    <property type="match status" value="1"/>
</dbReference>
<dbReference type="SMART" id="SM00240">
    <property type="entry name" value="FHA"/>
    <property type="match status" value="1"/>
</dbReference>
<evidence type="ECO:0000313" key="5">
    <source>
        <dbReference type="Proteomes" id="UP000623687"/>
    </source>
</evidence>
<dbReference type="SMART" id="SM00443">
    <property type="entry name" value="G_patch"/>
    <property type="match status" value="1"/>
</dbReference>
<feature type="region of interest" description="Disordered" evidence="1">
    <location>
        <begin position="223"/>
        <end position="259"/>
    </location>
</feature>
<dbReference type="Pfam" id="PF01585">
    <property type="entry name" value="G-patch"/>
    <property type="match status" value="1"/>
</dbReference>
<name>A0A8H6ZQ93_PLEOS</name>
<protein>
    <submittedName>
        <fullName evidence="4">Uncharacterized protein</fullName>
    </submittedName>
</protein>
<comment type="caution">
    <text evidence="4">The sequence shown here is derived from an EMBL/GenBank/DDBJ whole genome shotgun (WGS) entry which is preliminary data.</text>
</comment>
<feature type="domain" description="G-patch" evidence="3">
    <location>
        <begin position="361"/>
        <end position="415"/>
    </location>
</feature>
<organism evidence="4 5">
    <name type="scientific">Pleurotus ostreatus</name>
    <name type="common">Oyster mushroom</name>
    <name type="synonym">White-rot fungus</name>
    <dbReference type="NCBI Taxonomy" id="5322"/>
    <lineage>
        <taxon>Eukaryota</taxon>
        <taxon>Fungi</taxon>
        <taxon>Dikarya</taxon>
        <taxon>Basidiomycota</taxon>
        <taxon>Agaricomycotina</taxon>
        <taxon>Agaricomycetes</taxon>
        <taxon>Agaricomycetidae</taxon>
        <taxon>Agaricales</taxon>
        <taxon>Pleurotineae</taxon>
        <taxon>Pleurotaceae</taxon>
        <taxon>Pleurotus</taxon>
    </lineage>
</organism>
<feature type="region of interest" description="Disordered" evidence="1">
    <location>
        <begin position="333"/>
        <end position="357"/>
    </location>
</feature>
<gene>
    <name evidence="4" type="ORF">PC9H_009724</name>
</gene>
<sequence length="448" mass="48228">MEEGELEPSSAQAYDPAYEWPGTTSDFNEYVGPSDSYAAAWSSDAHNPTLLEATASLPDPGSTSGGPNLVSRSTNDSCLRFVVIQSGILPAKHKVAMADGYPELQFGRDAAPTGSSIPRVRLKEMEVSKVHASVYWDGARKEWGIVDMGSKHGTFVRHSPQGNDHNTIDPHDVGARLSPPRMASMPRMLRHLDQLTIGSTTFLVHLHKAPACDICSPGSGEEIPLFPTPKRSHSLKQSRVGEGSDPARVPAPQRSDPRAALSMLKRSLLTRHNSPTPASASSSRSGSPVSASKAYVDRSARRRALQSASQHDAPGVPSINVALPALTNRAQYPTGSVSEPISPRALTPDIPVSQPPAPLPNTNVGYRLLMGQGWEPGTALGTHDNTSALEGRTALVEPLELASSTNRAGLGMPSNDQKSGERPNIAPNRERDKFRRWQEDRFRTSGRQ</sequence>
<dbReference type="GeneID" id="59379542"/>
<feature type="compositionally biased region" description="Low complexity" evidence="1">
    <location>
        <begin position="274"/>
        <end position="292"/>
    </location>
</feature>
<evidence type="ECO:0000259" key="3">
    <source>
        <dbReference type="PROSITE" id="PS50174"/>
    </source>
</evidence>
<dbReference type="PROSITE" id="PS50174">
    <property type="entry name" value="G_PATCH"/>
    <property type="match status" value="1"/>
</dbReference>
<feature type="region of interest" description="Disordered" evidence="1">
    <location>
        <begin position="402"/>
        <end position="448"/>
    </location>
</feature>
<reference evidence="4" key="1">
    <citation type="submission" date="2019-07" db="EMBL/GenBank/DDBJ databases">
        <authorList>
            <person name="Palmer J.M."/>
        </authorList>
    </citation>
    <scope>NUCLEOTIDE SEQUENCE</scope>
    <source>
        <strain evidence="4">PC9</strain>
    </source>
</reference>
<dbReference type="PROSITE" id="PS50006">
    <property type="entry name" value="FHA_DOMAIN"/>
    <property type="match status" value="1"/>
</dbReference>
<feature type="compositionally biased region" description="Basic and acidic residues" evidence="1">
    <location>
        <begin position="428"/>
        <end position="448"/>
    </location>
</feature>
<accession>A0A8H6ZQ93</accession>
<dbReference type="PANTHER" id="PTHR23106:SF24">
    <property type="entry name" value="ANGIOGENIC FACTOR WITH G PATCH AND FHA DOMAINS 1"/>
    <property type="match status" value="1"/>
</dbReference>